<keyword evidence="1" id="KW-0472">Membrane</keyword>
<evidence type="ECO:0000313" key="3">
    <source>
        <dbReference type="Proteomes" id="UP000789342"/>
    </source>
</evidence>
<keyword evidence="1" id="KW-0812">Transmembrane</keyword>
<proteinExistence type="predicted"/>
<name>A0A9N9NKN4_9GLOM</name>
<organism evidence="2 3">
    <name type="scientific">Acaulospora morrowiae</name>
    <dbReference type="NCBI Taxonomy" id="94023"/>
    <lineage>
        <taxon>Eukaryota</taxon>
        <taxon>Fungi</taxon>
        <taxon>Fungi incertae sedis</taxon>
        <taxon>Mucoromycota</taxon>
        <taxon>Glomeromycotina</taxon>
        <taxon>Glomeromycetes</taxon>
        <taxon>Diversisporales</taxon>
        <taxon>Acaulosporaceae</taxon>
        <taxon>Acaulospora</taxon>
    </lineage>
</organism>
<dbReference type="AlphaFoldDB" id="A0A9N9NKN4"/>
<evidence type="ECO:0000313" key="2">
    <source>
        <dbReference type="EMBL" id="CAG8738315.1"/>
    </source>
</evidence>
<gene>
    <name evidence="2" type="ORF">AMORRO_LOCUS14533</name>
</gene>
<accession>A0A9N9NKN4</accession>
<feature type="non-terminal residue" evidence="2">
    <location>
        <position position="1"/>
    </location>
</feature>
<evidence type="ECO:0000256" key="1">
    <source>
        <dbReference type="SAM" id="Phobius"/>
    </source>
</evidence>
<keyword evidence="3" id="KW-1185">Reference proteome</keyword>
<dbReference type="EMBL" id="CAJVPV010029307">
    <property type="protein sequence ID" value="CAG8738315.1"/>
    <property type="molecule type" value="Genomic_DNA"/>
</dbReference>
<protein>
    <submittedName>
        <fullName evidence="2">18667_t:CDS:1</fullName>
    </submittedName>
</protein>
<reference evidence="2" key="1">
    <citation type="submission" date="2021-06" db="EMBL/GenBank/DDBJ databases">
        <authorList>
            <person name="Kallberg Y."/>
            <person name="Tangrot J."/>
            <person name="Rosling A."/>
        </authorList>
    </citation>
    <scope>NUCLEOTIDE SEQUENCE</scope>
    <source>
        <strain evidence="2">CL551</strain>
    </source>
</reference>
<comment type="caution">
    <text evidence="2">The sequence shown here is derived from an EMBL/GenBank/DDBJ whole genome shotgun (WGS) entry which is preliminary data.</text>
</comment>
<keyword evidence="1" id="KW-1133">Transmembrane helix</keyword>
<feature type="transmembrane region" description="Helical" evidence="1">
    <location>
        <begin position="33"/>
        <end position="60"/>
    </location>
</feature>
<feature type="non-terminal residue" evidence="2">
    <location>
        <position position="136"/>
    </location>
</feature>
<sequence length="136" mass="14618">DNISSINISFIRATSGSDDFNESTRNTSSIRSTYSFCSASLVALVALAVTVELVVVVVFVPPCRHFLSGAQHKLSGPQVSLLEQQPSPQGISEGRQGWMHLLSEVQVVPKGQQLNPEGHGNCPITQPIKLAFVDDS</sequence>
<dbReference type="Proteomes" id="UP000789342">
    <property type="component" value="Unassembled WGS sequence"/>
</dbReference>